<dbReference type="EMBL" id="JAPWTK010000286">
    <property type="protein sequence ID" value="KAJ8943538.1"/>
    <property type="molecule type" value="Genomic_DNA"/>
</dbReference>
<sequence length="178" mass="20676">MVQHVIDQAVLYSIPVIIFNGLRKLLKEICGTGSVVLGISKDSNLNLITEAVAQCFEKCPPPVNHINYNRSVDSEVEIINVDKNFEPEKVENKIHEDEIRQTVYLKREDKSKRVFIPVYKEKVSRNDKMEEQVSKDVNTKKPSYKSLIVKRLRSDPKRNKKKIDTLKRKRKSQPVLLF</sequence>
<accession>A0AAV8XYL3</accession>
<keyword evidence="3" id="KW-1185">Reference proteome</keyword>
<evidence type="ECO:0000256" key="1">
    <source>
        <dbReference type="SAM" id="MobiDB-lite"/>
    </source>
</evidence>
<organism evidence="2 3">
    <name type="scientific">Aromia moschata</name>
    <dbReference type="NCBI Taxonomy" id="1265417"/>
    <lineage>
        <taxon>Eukaryota</taxon>
        <taxon>Metazoa</taxon>
        <taxon>Ecdysozoa</taxon>
        <taxon>Arthropoda</taxon>
        <taxon>Hexapoda</taxon>
        <taxon>Insecta</taxon>
        <taxon>Pterygota</taxon>
        <taxon>Neoptera</taxon>
        <taxon>Endopterygota</taxon>
        <taxon>Coleoptera</taxon>
        <taxon>Polyphaga</taxon>
        <taxon>Cucujiformia</taxon>
        <taxon>Chrysomeloidea</taxon>
        <taxon>Cerambycidae</taxon>
        <taxon>Cerambycinae</taxon>
        <taxon>Callichromatini</taxon>
        <taxon>Aromia</taxon>
    </lineage>
</organism>
<feature type="region of interest" description="Disordered" evidence="1">
    <location>
        <begin position="158"/>
        <end position="178"/>
    </location>
</feature>
<reference evidence="2" key="1">
    <citation type="journal article" date="2023" name="Insect Mol. Biol.">
        <title>Genome sequencing provides insights into the evolution of gene families encoding plant cell wall-degrading enzymes in longhorned beetles.</title>
        <authorList>
            <person name="Shin N.R."/>
            <person name="Okamura Y."/>
            <person name="Kirsch R."/>
            <person name="Pauchet Y."/>
        </authorList>
    </citation>
    <scope>NUCLEOTIDE SEQUENCE</scope>
    <source>
        <strain evidence="2">AMC_N1</strain>
    </source>
</reference>
<evidence type="ECO:0000313" key="2">
    <source>
        <dbReference type="EMBL" id="KAJ8943538.1"/>
    </source>
</evidence>
<proteinExistence type="predicted"/>
<protein>
    <recommendedName>
        <fullName evidence="4">Ribosomal protein L7Ae/L30e/S12e/Gadd45 domain-containing protein</fullName>
    </recommendedName>
</protein>
<gene>
    <name evidence="2" type="ORF">NQ318_023049</name>
</gene>
<name>A0AAV8XYL3_9CUCU</name>
<evidence type="ECO:0000313" key="3">
    <source>
        <dbReference type="Proteomes" id="UP001162162"/>
    </source>
</evidence>
<dbReference type="Proteomes" id="UP001162162">
    <property type="component" value="Unassembled WGS sequence"/>
</dbReference>
<evidence type="ECO:0008006" key="4">
    <source>
        <dbReference type="Google" id="ProtNLM"/>
    </source>
</evidence>
<comment type="caution">
    <text evidence="2">The sequence shown here is derived from an EMBL/GenBank/DDBJ whole genome shotgun (WGS) entry which is preliminary data.</text>
</comment>
<dbReference type="AlphaFoldDB" id="A0AAV8XYL3"/>